<feature type="transmembrane region" description="Helical" evidence="1">
    <location>
        <begin position="61"/>
        <end position="80"/>
    </location>
</feature>
<dbReference type="OrthoDB" id="531329at2759"/>
<name>A0A1E4RFF5_9ASCO</name>
<reference evidence="3" key="1">
    <citation type="submission" date="2016-05" db="EMBL/GenBank/DDBJ databases">
        <title>Comparative genomics of biotechnologically important yeasts.</title>
        <authorList>
            <consortium name="DOE Joint Genome Institute"/>
            <person name="Riley R."/>
            <person name="Haridas S."/>
            <person name="Wolfe K.H."/>
            <person name="Lopes M.R."/>
            <person name="Hittinger C.T."/>
            <person name="Goker M."/>
            <person name="Salamov A."/>
            <person name="Wisecaver J."/>
            <person name="Long T.M."/>
            <person name="Aerts A.L."/>
            <person name="Barry K."/>
            <person name="Choi C."/>
            <person name="Clum A."/>
            <person name="Coughlan A.Y."/>
            <person name="Deshpande S."/>
            <person name="Douglass A.P."/>
            <person name="Hanson S.J."/>
            <person name="Klenk H.-P."/>
            <person name="Labutti K."/>
            <person name="Lapidus A."/>
            <person name="Lindquist E."/>
            <person name="Lipzen A."/>
            <person name="Meier-Kolthoff J.P."/>
            <person name="Ohm R.A."/>
            <person name="Otillar R.P."/>
            <person name="Pangilinan J."/>
            <person name="Peng Y."/>
            <person name="Rokas A."/>
            <person name="Rosa C.A."/>
            <person name="Scheuner C."/>
            <person name="Sibirny A.A."/>
            <person name="Slot J.C."/>
            <person name="Stielow J.B."/>
            <person name="Sun H."/>
            <person name="Kurtzman C.P."/>
            <person name="Blackwell M."/>
            <person name="Grigoriev I.V."/>
            <person name="Jeffries T.W."/>
        </authorList>
    </citation>
    <scope>NUCLEOTIDE SEQUENCE [LARGE SCALE GENOMIC DNA]</scope>
    <source>
        <strain evidence="3">NRRL Y-1933</strain>
    </source>
</reference>
<organism evidence="2 3">
    <name type="scientific">Hyphopichia burtonii NRRL Y-1933</name>
    <dbReference type="NCBI Taxonomy" id="984485"/>
    <lineage>
        <taxon>Eukaryota</taxon>
        <taxon>Fungi</taxon>
        <taxon>Dikarya</taxon>
        <taxon>Ascomycota</taxon>
        <taxon>Saccharomycotina</taxon>
        <taxon>Pichiomycetes</taxon>
        <taxon>Debaryomycetaceae</taxon>
        <taxon>Hyphopichia</taxon>
    </lineage>
</organism>
<dbReference type="EMBL" id="KV454543">
    <property type="protein sequence ID" value="ODV65999.1"/>
    <property type="molecule type" value="Genomic_DNA"/>
</dbReference>
<proteinExistence type="predicted"/>
<keyword evidence="1" id="KW-0472">Membrane</keyword>
<keyword evidence="1" id="KW-0812">Transmembrane</keyword>
<keyword evidence="3" id="KW-1185">Reference proteome</keyword>
<gene>
    <name evidence="2" type="ORF">HYPBUDRAFT_7324</name>
</gene>
<dbReference type="AlphaFoldDB" id="A0A1E4RFF5"/>
<dbReference type="GeneID" id="30998199"/>
<dbReference type="RefSeq" id="XP_020075066.1">
    <property type="nucleotide sequence ID" value="XM_020223650.1"/>
</dbReference>
<dbReference type="Proteomes" id="UP000095085">
    <property type="component" value="Unassembled WGS sequence"/>
</dbReference>
<sequence>MYDLEYAQYPPPRAHLALFETGLNGLNETKSVNIFKDIALIACSIEVDTFGPGITITDHNYGFILTLAISGIGVFGALLAG</sequence>
<evidence type="ECO:0000313" key="2">
    <source>
        <dbReference type="EMBL" id="ODV65999.1"/>
    </source>
</evidence>
<keyword evidence="1" id="KW-1133">Transmembrane helix</keyword>
<protein>
    <submittedName>
        <fullName evidence="2">Uncharacterized protein</fullName>
    </submittedName>
</protein>
<evidence type="ECO:0000313" key="3">
    <source>
        <dbReference type="Proteomes" id="UP000095085"/>
    </source>
</evidence>
<accession>A0A1E4RFF5</accession>
<evidence type="ECO:0000256" key="1">
    <source>
        <dbReference type="SAM" id="Phobius"/>
    </source>
</evidence>